<proteinExistence type="predicted"/>
<name>A0ABZ2I490_9HYPH</name>
<dbReference type="SMART" id="SM00345">
    <property type="entry name" value="HTH_GNTR"/>
    <property type="match status" value="1"/>
</dbReference>
<dbReference type="EMBL" id="CP146275">
    <property type="protein sequence ID" value="WWT33371.1"/>
    <property type="molecule type" value="Genomic_DNA"/>
</dbReference>
<dbReference type="Pfam" id="PF00392">
    <property type="entry name" value="GntR"/>
    <property type="match status" value="1"/>
</dbReference>
<dbReference type="PROSITE" id="PS50949">
    <property type="entry name" value="HTH_GNTR"/>
    <property type="match status" value="1"/>
</dbReference>
<dbReference type="SUPFAM" id="SSF64288">
    <property type="entry name" value="Chorismate lyase-like"/>
    <property type="match status" value="1"/>
</dbReference>
<keyword evidence="6" id="KW-1185">Reference proteome</keyword>
<evidence type="ECO:0000256" key="1">
    <source>
        <dbReference type="ARBA" id="ARBA00023015"/>
    </source>
</evidence>
<dbReference type="RefSeq" id="WP_338608901.1">
    <property type="nucleotide sequence ID" value="NZ_CP146275.1"/>
</dbReference>
<dbReference type="PRINTS" id="PR00035">
    <property type="entry name" value="HTHGNTR"/>
</dbReference>
<accession>A0ABZ2I490</accession>
<evidence type="ECO:0000313" key="6">
    <source>
        <dbReference type="Proteomes" id="UP001369958"/>
    </source>
</evidence>
<keyword evidence="1" id="KW-0805">Transcription regulation</keyword>
<dbReference type="Proteomes" id="UP001369958">
    <property type="component" value="Chromosome"/>
</dbReference>
<dbReference type="InterPro" id="IPR028978">
    <property type="entry name" value="Chorismate_lyase_/UTRA_dom_sf"/>
</dbReference>
<dbReference type="PANTHER" id="PTHR44846">
    <property type="entry name" value="MANNOSYL-D-GLYCERATE TRANSPORT/METABOLISM SYSTEM REPRESSOR MNGR-RELATED"/>
    <property type="match status" value="1"/>
</dbReference>
<keyword evidence="2" id="KW-0238">DNA-binding</keyword>
<dbReference type="InterPro" id="IPR000524">
    <property type="entry name" value="Tscrpt_reg_HTH_GntR"/>
</dbReference>
<dbReference type="SMART" id="SM00866">
    <property type="entry name" value="UTRA"/>
    <property type="match status" value="1"/>
</dbReference>
<dbReference type="CDD" id="cd07377">
    <property type="entry name" value="WHTH_GntR"/>
    <property type="match status" value="1"/>
</dbReference>
<evidence type="ECO:0000256" key="3">
    <source>
        <dbReference type="ARBA" id="ARBA00023163"/>
    </source>
</evidence>
<dbReference type="SUPFAM" id="SSF46785">
    <property type="entry name" value="Winged helix' DNA-binding domain"/>
    <property type="match status" value="1"/>
</dbReference>
<keyword evidence="3" id="KW-0804">Transcription</keyword>
<dbReference type="InterPro" id="IPR011663">
    <property type="entry name" value="UTRA"/>
</dbReference>
<feature type="domain" description="HTH gntR-type" evidence="4">
    <location>
        <begin position="20"/>
        <end position="88"/>
    </location>
</feature>
<evidence type="ECO:0000256" key="2">
    <source>
        <dbReference type="ARBA" id="ARBA00023125"/>
    </source>
</evidence>
<dbReference type="Gene3D" id="3.40.1410.10">
    <property type="entry name" value="Chorismate lyase-like"/>
    <property type="match status" value="1"/>
</dbReference>
<dbReference type="Pfam" id="PF07702">
    <property type="entry name" value="UTRA"/>
    <property type="match status" value="1"/>
</dbReference>
<reference evidence="5 6" key="1">
    <citation type="submission" date="2024-02" db="EMBL/GenBank/DDBJ databases">
        <title>Complete genome sequence of Pelagibacterium nitratireducens ZH15.</title>
        <authorList>
            <person name="Zhao L.H."/>
        </authorList>
    </citation>
    <scope>NUCLEOTIDE SEQUENCE [LARGE SCALE GENOMIC DNA]</scope>
    <source>
        <strain evidence="5 6">ZH15</strain>
    </source>
</reference>
<dbReference type="Gene3D" id="1.10.10.10">
    <property type="entry name" value="Winged helix-like DNA-binding domain superfamily/Winged helix DNA-binding domain"/>
    <property type="match status" value="1"/>
</dbReference>
<protein>
    <submittedName>
        <fullName evidence="5">GntR family transcriptional regulator</fullName>
    </submittedName>
</protein>
<dbReference type="InterPro" id="IPR036388">
    <property type="entry name" value="WH-like_DNA-bd_sf"/>
</dbReference>
<dbReference type="InterPro" id="IPR036390">
    <property type="entry name" value="WH_DNA-bd_sf"/>
</dbReference>
<evidence type="ECO:0000313" key="5">
    <source>
        <dbReference type="EMBL" id="WWT33371.1"/>
    </source>
</evidence>
<dbReference type="InterPro" id="IPR050679">
    <property type="entry name" value="Bact_HTH_transcr_reg"/>
</dbReference>
<dbReference type="PANTHER" id="PTHR44846:SF1">
    <property type="entry name" value="MANNOSYL-D-GLYCERATE TRANSPORT_METABOLISM SYSTEM REPRESSOR MNGR-RELATED"/>
    <property type="match status" value="1"/>
</dbReference>
<organism evidence="5 6">
    <name type="scientific">Pelagibacterium nitratireducens</name>
    <dbReference type="NCBI Taxonomy" id="1046114"/>
    <lineage>
        <taxon>Bacteria</taxon>
        <taxon>Pseudomonadati</taxon>
        <taxon>Pseudomonadota</taxon>
        <taxon>Alphaproteobacteria</taxon>
        <taxon>Hyphomicrobiales</taxon>
        <taxon>Devosiaceae</taxon>
        <taxon>Pelagibacterium</taxon>
    </lineage>
</organism>
<sequence length="247" mass="27049">MIQDTIIAALLAGLAQGNGQPLYRRLVSAIERLVAEGHLKRGMLLPSERELVARLGVSRVTVRKALDVLIGEGIIRRRQGSRTEVTARVEKSLARLSSFSEDMESRGFSPGCVWISKEITFPTPGEAMALGLGPNASILRLRRVRTADGVPIAMEIAAVPATILGDPDLVGDSLYAALDSVGALPQRALQRMQAGPADALDRAHLLLEDHASLLIVERRCFFGDRVVEFTQTRYRGDVYDFVLELHR</sequence>
<gene>
    <name evidence="5" type="ORF">V6617_02590</name>
</gene>
<evidence type="ECO:0000259" key="4">
    <source>
        <dbReference type="PROSITE" id="PS50949"/>
    </source>
</evidence>